<feature type="compositionally biased region" description="Polar residues" evidence="1">
    <location>
        <begin position="74"/>
        <end position="87"/>
    </location>
</feature>
<protein>
    <submittedName>
        <fullName evidence="2">13651_t:CDS:1</fullName>
    </submittedName>
</protein>
<organism evidence="2 3">
    <name type="scientific">Ambispora leptoticha</name>
    <dbReference type="NCBI Taxonomy" id="144679"/>
    <lineage>
        <taxon>Eukaryota</taxon>
        <taxon>Fungi</taxon>
        <taxon>Fungi incertae sedis</taxon>
        <taxon>Mucoromycota</taxon>
        <taxon>Glomeromycotina</taxon>
        <taxon>Glomeromycetes</taxon>
        <taxon>Archaeosporales</taxon>
        <taxon>Ambisporaceae</taxon>
        <taxon>Ambispora</taxon>
    </lineage>
</organism>
<accession>A0A9N9P089</accession>
<feature type="compositionally biased region" description="Basic and acidic residues" evidence="1">
    <location>
        <begin position="56"/>
        <end position="73"/>
    </location>
</feature>
<evidence type="ECO:0000313" key="2">
    <source>
        <dbReference type="EMBL" id="CAG8776226.1"/>
    </source>
</evidence>
<dbReference type="OrthoDB" id="2439750at2759"/>
<reference evidence="2" key="1">
    <citation type="submission" date="2021-06" db="EMBL/GenBank/DDBJ databases">
        <authorList>
            <person name="Kallberg Y."/>
            <person name="Tangrot J."/>
            <person name="Rosling A."/>
        </authorList>
    </citation>
    <scope>NUCLEOTIDE SEQUENCE</scope>
    <source>
        <strain evidence="2">FL130A</strain>
    </source>
</reference>
<gene>
    <name evidence="2" type="ORF">ALEPTO_LOCUS14418</name>
</gene>
<name>A0A9N9P089_9GLOM</name>
<evidence type="ECO:0000313" key="3">
    <source>
        <dbReference type="Proteomes" id="UP000789508"/>
    </source>
</evidence>
<feature type="region of interest" description="Disordered" evidence="1">
    <location>
        <begin position="56"/>
        <end position="87"/>
    </location>
</feature>
<sequence>MPEVLRGYREQPAVGTPKDYFDLYAECWDDEPSRRPIVEHVIKRLMDLKFQPVLSKEEMSAEKIDEKSTEPFDSRSSSNGNMNSLDSKIQVTDENLYLLPLET</sequence>
<dbReference type="EMBL" id="CAJVPS010055829">
    <property type="protein sequence ID" value="CAG8776226.1"/>
    <property type="molecule type" value="Genomic_DNA"/>
</dbReference>
<dbReference type="Proteomes" id="UP000789508">
    <property type="component" value="Unassembled WGS sequence"/>
</dbReference>
<proteinExistence type="predicted"/>
<feature type="non-terminal residue" evidence="2">
    <location>
        <position position="1"/>
    </location>
</feature>
<evidence type="ECO:0000256" key="1">
    <source>
        <dbReference type="SAM" id="MobiDB-lite"/>
    </source>
</evidence>
<comment type="caution">
    <text evidence="2">The sequence shown here is derived from an EMBL/GenBank/DDBJ whole genome shotgun (WGS) entry which is preliminary data.</text>
</comment>
<keyword evidence="3" id="KW-1185">Reference proteome</keyword>
<dbReference type="AlphaFoldDB" id="A0A9N9P089"/>